<reference evidence="1" key="1">
    <citation type="journal article" date="2011" name="J. Bacteriol.">
        <title>Annotated genome sequence of Lactobacillus pentosus MP-10, which has probiotic potential, from naturally fermented Alorena green table olives.</title>
        <authorList>
            <person name="Abriouel H."/>
            <person name="Benomar N."/>
            <person name="Perez Pulido R."/>
            <person name="Canamero M.M."/>
            <person name="Galvez A."/>
        </authorList>
    </citation>
    <scope>NUCLEOTIDE SEQUENCE</scope>
    <source>
        <strain evidence="1">MP-10</strain>
    </source>
</reference>
<protein>
    <submittedName>
        <fullName evidence="1">Uncharacterized protein</fullName>
    </submittedName>
</protein>
<accession>F6ITJ5</accession>
<organism evidence="1">
    <name type="scientific">Lactiplantibacillus pentosus MP-10</name>
    <dbReference type="NCBI Taxonomy" id="1028490"/>
    <lineage>
        <taxon>Bacteria</taxon>
        <taxon>Bacillati</taxon>
        <taxon>Bacillota</taxon>
        <taxon>Bacilli</taxon>
        <taxon>Lactobacillales</taxon>
        <taxon>Lactobacillaceae</taxon>
        <taxon>Lactiplantibacillus</taxon>
    </lineage>
</organism>
<name>F6ITJ5_LACPE</name>
<sequence>MGTKKPSYGNTKVKRSRSAYDGESYADNLMSVYSYKRGDVHMPLTKLSKLLRFDGFHYFGGVNEKNVNYYSSNLGGGSLIAMSTS</sequence>
<evidence type="ECO:0000313" key="1">
    <source>
        <dbReference type="EMBL" id="CCB81879.1"/>
    </source>
</evidence>
<gene>
    <name evidence="1" type="ORF">LPE_00891</name>
</gene>
<dbReference type="AlphaFoldDB" id="F6ITJ5"/>
<dbReference type="EMBL" id="FR871774">
    <property type="protein sequence ID" value="CCB81879.1"/>
    <property type="molecule type" value="Genomic_DNA"/>
</dbReference>
<proteinExistence type="predicted"/>